<keyword evidence="4" id="KW-1185">Reference proteome</keyword>
<dbReference type="RefSeq" id="WP_346076702.1">
    <property type="nucleotide sequence ID" value="NZ_BAAARB010000014.1"/>
</dbReference>
<protein>
    <recommendedName>
        <fullName evidence="5">PspA domain-containing protein</fullName>
    </recommendedName>
</protein>
<keyword evidence="1" id="KW-0175">Coiled coil</keyword>
<evidence type="ECO:0000256" key="2">
    <source>
        <dbReference type="SAM" id="MobiDB-lite"/>
    </source>
</evidence>
<sequence length="96" mass="10423">MTHSGDDEPLDAEIVPPDSVPPVQAPSYEEVTGYTPAGVPTFDHVRDKIEQRTATAIGSQELSEMSAEAEALDDALAKREEAAKKKLEELRRSMGL</sequence>
<accession>A0ABN3HPI2</accession>
<organism evidence="3 4">
    <name type="scientific">Gordonia cholesterolivorans</name>
    <dbReference type="NCBI Taxonomy" id="559625"/>
    <lineage>
        <taxon>Bacteria</taxon>
        <taxon>Bacillati</taxon>
        <taxon>Actinomycetota</taxon>
        <taxon>Actinomycetes</taxon>
        <taxon>Mycobacteriales</taxon>
        <taxon>Gordoniaceae</taxon>
        <taxon>Gordonia</taxon>
    </lineage>
</organism>
<proteinExistence type="predicted"/>
<evidence type="ECO:0000256" key="1">
    <source>
        <dbReference type="SAM" id="Coils"/>
    </source>
</evidence>
<dbReference type="Proteomes" id="UP001501170">
    <property type="component" value="Unassembled WGS sequence"/>
</dbReference>
<reference evidence="3 4" key="1">
    <citation type="journal article" date="2019" name="Int. J. Syst. Evol. Microbiol.">
        <title>The Global Catalogue of Microorganisms (GCM) 10K type strain sequencing project: providing services to taxonomists for standard genome sequencing and annotation.</title>
        <authorList>
            <consortium name="The Broad Institute Genomics Platform"/>
            <consortium name="The Broad Institute Genome Sequencing Center for Infectious Disease"/>
            <person name="Wu L."/>
            <person name="Ma J."/>
        </authorList>
    </citation>
    <scope>NUCLEOTIDE SEQUENCE [LARGE SCALE GENOMIC DNA]</scope>
    <source>
        <strain evidence="3 4">JCM 16227</strain>
    </source>
</reference>
<name>A0ABN3HPI2_9ACTN</name>
<evidence type="ECO:0000313" key="3">
    <source>
        <dbReference type="EMBL" id="GAA2384766.1"/>
    </source>
</evidence>
<comment type="caution">
    <text evidence="3">The sequence shown here is derived from an EMBL/GenBank/DDBJ whole genome shotgun (WGS) entry which is preliminary data.</text>
</comment>
<evidence type="ECO:0008006" key="5">
    <source>
        <dbReference type="Google" id="ProtNLM"/>
    </source>
</evidence>
<dbReference type="EMBL" id="BAAARB010000014">
    <property type="protein sequence ID" value="GAA2384766.1"/>
    <property type="molecule type" value="Genomic_DNA"/>
</dbReference>
<evidence type="ECO:0000313" key="4">
    <source>
        <dbReference type="Proteomes" id="UP001501170"/>
    </source>
</evidence>
<feature type="coiled-coil region" evidence="1">
    <location>
        <begin position="62"/>
        <end position="93"/>
    </location>
</feature>
<feature type="region of interest" description="Disordered" evidence="2">
    <location>
        <begin position="1"/>
        <end position="26"/>
    </location>
</feature>
<gene>
    <name evidence="3" type="ORF">GCM10009855_26270</name>
</gene>